<dbReference type="PROSITE" id="PS50111">
    <property type="entry name" value="CHEMOTAXIS_TRANSDUC_2"/>
    <property type="match status" value="1"/>
</dbReference>
<dbReference type="RefSeq" id="WP_102965811.1">
    <property type="nucleotide sequence ID" value="NZ_POSK01000003.1"/>
</dbReference>
<evidence type="ECO:0000256" key="12">
    <source>
        <dbReference type="SAM" id="Phobius"/>
    </source>
</evidence>
<accession>A0A2J8I5L0</accession>
<dbReference type="GO" id="GO:0007165">
    <property type="term" value="P:signal transduction"/>
    <property type="evidence" value="ECO:0007669"/>
    <property type="project" value="UniProtKB-KW"/>
</dbReference>
<evidence type="ECO:0000256" key="7">
    <source>
        <dbReference type="ARBA" id="ARBA00022989"/>
    </source>
</evidence>
<keyword evidence="6 12" id="KW-0812">Transmembrane</keyword>
<keyword evidence="2" id="KW-1003">Cell membrane</keyword>
<dbReference type="InterPro" id="IPR000014">
    <property type="entry name" value="PAS"/>
</dbReference>
<keyword evidence="4" id="KW-0145">Chemotaxis</keyword>
<keyword evidence="8 12" id="KW-0472">Membrane</keyword>
<dbReference type="GO" id="GO:0004888">
    <property type="term" value="F:transmembrane signaling receptor activity"/>
    <property type="evidence" value="ECO:0007669"/>
    <property type="project" value="InterPro"/>
</dbReference>
<dbReference type="Gene3D" id="3.30.450.20">
    <property type="entry name" value="PAS domain"/>
    <property type="match status" value="1"/>
</dbReference>
<dbReference type="InterPro" id="IPR004090">
    <property type="entry name" value="Chemotax_Me-accpt_rcpt"/>
</dbReference>
<keyword evidence="5" id="KW-0997">Cell inner membrane</keyword>
<evidence type="ECO:0000256" key="4">
    <source>
        <dbReference type="ARBA" id="ARBA00022500"/>
    </source>
</evidence>
<dbReference type="PANTHER" id="PTHR32089">
    <property type="entry name" value="METHYL-ACCEPTING CHEMOTAXIS PROTEIN MCPB"/>
    <property type="match status" value="1"/>
</dbReference>
<evidence type="ECO:0000313" key="16">
    <source>
        <dbReference type="Proteomes" id="UP000236449"/>
    </source>
</evidence>
<dbReference type="FunFam" id="3.30.450.20:FF:000046">
    <property type="entry name" value="Aerotaxis sensor receptor"/>
    <property type="match status" value="1"/>
</dbReference>
<sequence length="518" mass="56488">MRINQPVTQKEVLYPPHYNLLSITQPNSHITYASEEFCEVAGYSLEEMVGQPHNLVRHPDMPEAAFQDMWSHLKNGQSWMGLVKNRTKSGDHYWVDAFASPIIENGKTVEYQSVRLSPNREHVENAEKVYSQIRANKTPWQLKLPRTRLWQRMTVGFLGAAVIAAAVDHFLTGAGVPMMLLLSIVTSYSLTRRLERVTETARKVFDNPLMELVYNKRVDDISEIQLALKMRQSELNAVVGRIQDSNLQLVEAAKASSVNCNHTADNLDGQARETEQVATAITEMNSTANEIANNAQAASAAANSAQTAASEGMDSVEDTVGSIIQLAKQLDSATTVIEKLSAQSATIGQVIEVIQSVSDQTNLLALNAAIEAARAGEQGRGFAVVADEVRKLAQRSSESSSEIQNIVQTIQSSTREAVEAINQGNSLSQSCVNSANDSGDKLKALLAQMADIAQRNEHIATAVDEMARVTESMNVSVQSISDGSAATLLLANDTHEQCKALVSNLASQGVLVKQFRRL</sequence>
<dbReference type="SUPFAM" id="SSF55785">
    <property type="entry name" value="PYP-like sensor domain (PAS domain)"/>
    <property type="match status" value="1"/>
</dbReference>
<evidence type="ECO:0000256" key="10">
    <source>
        <dbReference type="ARBA" id="ARBA00029447"/>
    </source>
</evidence>
<dbReference type="OrthoDB" id="5675566at2"/>
<dbReference type="PANTHER" id="PTHR32089:SF112">
    <property type="entry name" value="LYSOZYME-LIKE PROTEIN-RELATED"/>
    <property type="match status" value="1"/>
</dbReference>
<dbReference type="PROSITE" id="PS50112">
    <property type="entry name" value="PAS"/>
    <property type="match status" value="1"/>
</dbReference>
<comment type="subcellular location">
    <subcellularLocation>
        <location evidence="1">Cell inner membrane</location>
        <topology evidence="1">Multi-pass membrane protein</topology>
    </subcellularLocation>
</comment>
<name>A0A2J8I5L0_VIBDI</name>
<dbReference type="SUPFAM" id="SSF58104">
    <property type="entry name" value="Methyl-accepting chemotaxis protein (MCP) signaling domain"/>
    <property type="match status" value="1"/>
</dbReference>
<dbReference type="InterPro" id="IPR013655">
    <property type="entry name" value="PAS_fold_3"/>
</dbReference>
<keyword evidence="9 11" id="KW-0807">Transducer</keyword>
<keyword evidence="7 12" id="KW-1133">Transmembrane helix</keyword>
<dbReference type="Proteomes" id="UP000236449">
    <property type="component" value="Unassembled WGS sequence"/>
</dbReference>
<evidence type="ECO:0000256" key="2">
    <source>
        <dbReference type="ARBA" id="ARBA00022475"/>
    </source>
</evidence>
<organism evidence="15 16">
    <name type="scientific">Vibrio diazotrophicus</name>
    <dbReference type="NCBI Taxonomy" id="685"/>
    <lineage>
        <taxon>Bacteria</taxon>
        <taxon>Pseudomonadati</taxon>
        <taxon>Pseudomonadota</taxon>
        <taxon>Gammaproteobacteria</taxon>
        <taxon>Vibrionales</taxon>
        <taxon>Vibrionaceae</taxon>
        <taxon>Vibrio</taxon>
    </lineage>
</organism>
<dbReference type="AlphaFoldDB" id="A0A2J8I5L0"/>
<dbReference type="SMART" id="SM00283">
    <property type="entry name" value="MA"/>
    <property type="match status" value="1"/>
</dbReference>
<dbReference type="GO" id="GO:0052131">
    <property type="term" value="P:positive aerotaxis"/>
    <property type="evidence" value="ECO:0007669"/>
    <property type="project" value="UniProtKB-ARBA"/>
</dbReference>
<feature type="domain" description="Methyl-accepting transducer" evidence="13">
    <location>
        <begin position="245"/>
        <end position="481"/>
    </location>
</feature>
<protein>
    <submittedName>
        <fullName evidence="15">Chemotaxis protein</fullName>
    </submittedName>
</protein>
<feature type="transmembrane region" description="Helical" evidence="12">
    <location>
        <begin position="149"/>
        <end position="167"/>
    </location>
</feature>
<reference evidence="15 16" key="1">
    <citation type="submission" date="2018-01" db="EMBL/GenBank/DDBJ databases">
        <title>Draft genome sequences of six Vibrio diazotrophicus strains isolated from deep-sea sediments of the Baltic Sea.</title>
        <authorList>
            <person name="Castillo D."/>
            <person name="Vandieken V."/>
            <person name="Chiang O."/>
            <person name="Middelboe M."/>
        </authorList>
    </citation>
    <scope>NUCLEOTIDE SEQUENCE [LARGE SCALE GENOMIC DNA]</scope>
    <source>
        <strain evidence="15 16">60.27F</strain>
    </source>
</reference>
<evidence type="ECO:0000256" key="3">
    <source>
        <dbReference type="ARBA" id="ARBA00022481"/>
    </source>
</evidence>
<evidence type="ECO:0000256" key="8">
    <source>
        <dbReference type="ARBA" id="ARBA00023136"/>
    </source>
</evidence>
<evidence type="ECO:0000259" key="14">
    <source>
        <dbReference type="PROSITE" id="PS50112"/>
    </source>
</evidence>
<dbReference type="CDD" id="cd11386">
    <property type="entry name" value="MCP_signal"/>
    <property type="match status" value="1"/>
</dbReference>
<keyword evidence="3" id="KW-0488">Methylation</keyword>
<evidence type="ECO:0000313" key="15">
    <source>
        <dbReference type="EMBL" id="PNI05784.1"/>
    </source>
</evidence>
<dbReference type="InterPro" id="IPR035965">
    <property type="entry name" value="PAS-like_dom_sf"/>
</dbReference>
<comment type="similarity">
    <text evidence="10">Belongs to the methyl-accepting chemotaxis (MCP) protein family.</text>
</comment>
<dbReference type="Gene3D" id="1.10.287.950">
    <property type="entry name" value="Methyl-accepting chemotaxis protein"/>
    <property type="match status" value="1"/>
</dbReference>
<comment type="caution">
    <text evidence="15">The sequence shown here is derived from an EMBL/GenBank/DDBJ whole genome shotgun (WGS) entry which is preliminary data.</text>
</comment>
<evidence type="ECO:0000256" key="5">
    <source>
        <dbReference type="ARBA" id="ARBA00022519"/>
    </source>
</evidence>
<evidence type="ECO:0000256" key="1">
    <source>
        <dbReference type="ARBA" id="ARBA00004429"/>
    </source>
</evidence>
<dbReference type="NCBIfam" id="TIGR00229">
    <property type="entry name" value="sensory_box"/>
    <property type="match status" value="1"/>
</dbReference>
<evidence type="ECO:0000256" key="9">
    <source>
        <dbReference type="ARBA" id="ARBA00023224"/>
    </source>
</evidence>
<dbReference type="GO" id="GO:0005886">
    <property type="term" value="C:plasma membrane"/>
    <property type="evidence" value="ECO:0007669"/>
    <property type="project" value="UniProtKB-SubCell"/>
</dbReference>
<dbReference type="CDD" id="cd00130">
    <property type="entry name" value="PAS"/>
    <property type="match status" value="1"/>
</dbReference>
<feature type="domain" description="PAS" evidence="14">
    <location>
        <begin position="27"/>
        <end position="76"/>
    </location>
</feature>
<dbReference type="PRINTS" id="PR00260">
    <property type="entry name" value="CHEMTRNSDUCR"/>
</dbReference>
<evidence type="ECO:0000256" key="6">
    <source>
        <dbReference type="ARBA" id="ARBA00022692"/>
    </source>
</evidence>
<evidence type="ECO:0000259" key="13">
    <source>
        <dbReference type="PROSITE" id="PS50111"/>
    </source>
</evidence>
<dbReference type="Pfam" id="PF08447">
    <property type="entry name" value="PAS_3"/>
    <property type="match status" value="1"/>
</dbReference>
<evidence type="ECO:0000256" key="11">
    <source>
        <dbReference type="PROSITE-ProRule" id="PRU00284"/>
    </source>
</evidence>
<gene>
    <name evidence="15" type="ORF">C1N32_06740</name>
</gene>
<dbReference type="EMBL" id="POSK01000003">
    <property type="protein sequence ID" value="PNI05784.1"/>
    <property type="molecule type" value="Genomic_DNA"/>
</dbReference>
<dbReference type="FunFam" id="1.10.287.950:FF:000001">
    <property type="entry name" value="Methyl-accepting chemotaxis sensory transducer"/>
    <property type="match status" value="1"/>
</dbReference>
<dbReference type="InterPro" id="IPR004089">
    <property type="entry name" value="MCPsignal_dom"/>
</dbReference>
<dbReference type="Pfam" id="PF00015">
    <property type="entry name" value="MCPsignal"/>
    <property type="match status" value="1"/>
</dbReference>
<proteinExistence type="inferred from homology"/>